<dbReference type="CDD" id="cd09917">
    <property type="entry name" value="F-box_SF"/>
    <property type="match status" value="1"/>
</dbReference>
<dbReference type="AlphaFoldDB" id="A0AA40AQS4"/>
<evidence type="ECO:0000313" key="3">
    <source>
        <dbReference type="Proteomes" id="UP001172102"/>
    </source>
</evidence>
<reference evidence="2" key="1">
    <citation type="submission" date="2023-06" db="EMBL/GenBank/DDBJ databases">
        <title>Genome-scale phylogeny and comparative genomics of the fungal order Sordariales.</title>
        <authorList>
            <consortium name="Lawrence Berkeley National Laboratory"/>
            <person name="Hensen N."/>
            <person name="Bonometti L."/>
            <person name="Westerberg I."/>
            <person name="Brannstrom I.O."/>
            <person name="Guillou S."/>
            <person name="Cros-Aarteil S."/>
            <person name="Calhoun S."/>
            <person name="Haridas S."/>
            <person name="Kuo A."/>
            <person name="Mondo S."/>
            <person name="Pangilinan J."/>
            <person name="Riley R."/>
            <person name="Labutti K."/>
            <person name="Andreopoulos B."/>
            <person name="Lipzen A."/>
            <person name="Chen C."/>
            <person name="Yanf M."/>
            <person name="Daum C."/>
            <person name="Ng V."/>
            <person name="Clum A."/>
            <person name="Steindorff A."/>
            <person name="Ohm R."/>
            <person name="Martin F."/>
            <person name="Silar P."/>
            <person name="Natvig D."/>
            <person name="Lalanne C."/>
            <person name="Gautier V."/>
            <person name="Ament-Velasquez S.L."/>
            <person name="Kruys A."/>
            <person name="Hutchinson M.I."/>
            <person name="Powell A.J."/>
            <person name="Barry K."/>
            <person name="Miller A.N."/>
            <person name="Grigoriev I.V."/>
            <person name="Debuchy R."/>
            <person name="Gladieux P."/>
            <person name="Thoren M.H."/>
            <person name="Johannesson H."/>
        </authorList>
    </citation>
    <scope>NUCLEOTIDE SEQUENCE</scope>
    <source>
        <strain evidence="2">SMH4607-1</strain>
    </source>
</reference>
<name>A0AA40AQS4_9PEZI</name>
<dbReference type="InterPro" id="IPR032675">
    <property type="entry name" value="LRR_dom_sf"/>
</dbReference>
<accession>A0AA40AQS4</accession>
<proteinExistence type="predicted"/>
<comment type="caution">
    <text evidence="2">The sequence shown here is derived from an EMBL/GenBank/DDBJ whole genome shotgun (WGS) entry which is preliminary data.</text>
</comment>
<sequence>MDGPSGAADDDSTLPLPTEIVDMIAERLSLADLQNLRLTCREFNSRFTGQHFVGYFKDRTTDLSPSSLERLEAVASHPKFQPIVRRLKVVAVIYDTLATELHLVQFRARMNYEEQEGRPGRRLAVQELTATEARLRWLNNMLEMQCQQAEGGFSALIHKLAVIMGKLSGLQRLDLVSALVTGEDLSTPGRIVYKDGSNGHWHQHLPRRAAEVLYITTTAVIQSNTRLLSLSIYATKRGGCIEAAGIASVLSRLSAWTGELTAALASVSELSLTFSPRIRPQNPERDEYVLMVPSAGIGAQASAIDVSIGTSGGQMRIGPDLLMGVVDDNFDGIVALLRLMPQLQTLDLHMFNKLREGNSEIYDRIFVDIAEKVYLPQLTTLTLRGMRATTTSLLHFIESPPKLRHLELRYMCLGSGIWASIFPRLAKVGKLEFLRLSNLFDRRLVNLAPRDAAAMAEEMPTWATDDQLRNTTSFPCTNCHLIHTRDFGPDVLAKGLEFTTRERGTHLPSVMLKKWTVARLDEFGHSLSANP</sequence>
<dbReference type="EMBL" id="JAUKUA010000003">
    <property type="protein sequence ID" value="KAK0720271.1"/>
    <property type="molecule type" value="Genomic_DNA"/>
</dbReference>
<feature type="domain" description="F-box" evidence="1">
    <location>
        <begin position="10"/>
        <end position="59"/>
    </location>
</feature>
<dbReference type="Proteomes" id="UP001172102">
    <property type="component" value="Unassembled WGS sequence"/>
</dbReference>
<evidence type="ECO:0000313" key="2">
    <source>
        <dbReference type="EMBL" id="KAK0720271.1"/>
    </source>
</evidence>
<dbReference type="InterPro" id="IPR001810">
    <property type="entry name" value="F-box_dom"/>
</dbReference>
<organism evidence="2 3">
    <name type="scientific">Lasiosphaeris hirsuta</name>
    <dbReference type="NCBI Taxonomy" id="260670"/>
    <lineage>
        <taxon>Eukaryota</taxon>
        <taxon>Fungi</taxon>
        <taxon>Dikarya</taxon>
        <taxon>Ascomycota</taxon>
        <taxon>Pezizomycotina</taxon>
        <taxon>Sordariomycetes</taxon>
        <taxon>Sordariomycetidae</taxon>
        <taxon>Sordariales</taxon>
        <taxon>Lasiosphaeriaceae</taxon>
        <taxon>Lasiosphaeris</taxon>
    </lineage>
</organism>
<dbReference type="PROSITE" id="PS50181">
    <property type="entry name" value="FBOX"/>
    <property type="match status" value="1"/>
</dbReference>
<dbReference type="Pfam" id="PF00646">
    <property type="entry name" value="F-box"/>
    <property type="match status" value="1"/>
</dbReference>
<dbReference type="Gene3D" id="3.80.10.10">
    <property type="entry name" value="Ribonuclease Inhibitor"/>
    <property type="match status" value="1"/>
</dbReference>
<evidence type="ECO:0000259" key="1">
    <source>
        <dbReference type="PROSITE" id="PS50181"/>
    </source>
</evidence>
<keyword evidence="3" id="KW-1185">Reference proteome</keyword>
<dbReference type="SUPFAM" id="SSF81383">
    <property type="entry name" value="F-box domain"/>
    <property type="match status" value="1"/>
</dbReference>
<dbReference type="SUPFAM" id="SSF52047">
    <property type="entry name" value="RNI-like"/>
    <property type="match status" value="1"/>
</dbReference>
<gene>
    <name evidence="2" type="ORF">B0H67DRAFT_575544</name>
</gene>
<protein>
    <recommendedName>
        <fullName evidence="1">F-box domain-containing protein</fullName>
    </recommendedName>
</protein>
<dbReference type="InterPro" id="IPR036047">
    <property type="entry name" value="F-box-like_dom_sf"/>
</dbReference>